<feature type="region of interest" description="Disordered" evidence="3">
    <location>
        <begin position="144"/>
        <end position="519"/>
    </location>
</feature>
<feature type="compositionally biased region" description="Low complexity" evidence="3">
    <location>
        <begin position="151"/>
        <end position="164"/>
    </location>
</feature>
<accession>A0A176VSQ6</accession>
<reference evidence="5" key="1">
    <citation type="submission" date="2016-03" db="EMBL/GenBank/DDBJ databases">
        <title>Mechanisms controlling the formation of the plant cell surface in tip-growing cells are functionally conserved among land plants.</title>
        <authorList>
            <person name="Honkanen S."/>
            <person name="Jones V.A."/>
            <person name="Morieri G."/>
            <person name="Champion C."/>
            <person name="Hetherington A.J."/>
            <person name="Kelly S."/>
            <person name="Saint-Marcoux D."/>
            <person name="Proust H."/>
            <person name="Prescott H."/>
            <person name="Dolan L."/>
        </authorList>
    </citation>
    <scope>NUCLEOTIDE SEQUENCE [LARGE SCALE GENOMIC DNA]</scope>
    <source>
        <tissue evidence="5">Whole gametophyte</tissue>
    </source>
</reference>
<proteinExistence type="predicted"/>
<feature type="compositionally biased region" description="Polar residues" evidence="3">
    <location>
        <begin position="224"/>
        <end position="249"/>
    </location>
</feature>
<dbReference type="SMART" id="SM00239">
    <property type="entry name" value="C2"/>
    <property type="match status" value="1"/>
</dbReference>
<sequence length="533" mass="57338">MPAGTVEVFLIGASGIKDTELFELLKTGAGYHLLSYLKLGKADPYATLACGKQKLRSNVATNQGSKPVWNQRFSFYIDDQATELQIKILNHNYLTEDDEIGSTTIPLAKVFAESKLPTTSYNVLRPSGRTQGEVKLSITFTAKKKAGTQPSSGRYGSVSGSVSSKPFPQPYVQGEPEPSHKHDPLRGPDGYHRKPNDSLPYGSGVGSWTNNNSDEGSTRPPYGSQPSYPSDSDGSSKPRHSGSSESGSTRPYPVPAASPSYPTGLYPPLGPRDKNESPATSYEYSLPANGSTHGTGYPHVHPYAPSAPVEYESNHYHQPPYEQHVTHLGEPGDHGGIPRPSQYPPIHHPSSPAGPSQKHRNADYLEDVTAGIQAIPLGHSADGSSQSYGAHPTTRPPPNPYPSGSSHGNYPGYPSGTGKMNERNPSEYPPPSVYPGGGYPPSEGSSHGKPPASEYSYHPPTYPPPAYPHSDSSSHGNYSAPPAGYPHQYSNHGPMSSHYPPQPPMYMGQHESYPPVPFYHAPPNHYVPAGYPK</sequence>
<name>A0A176VSQ6_MARPO</name>
<evidence type="ECO:0000256" key="3">
    <source>
        <dbReference type="SAM" id="MobiDB-lite"/>
    </source>
</evidence>
<dbReference type="InterPro" id="IPR035892">
    <property type="entry name" value="C2_domain_sf"/>
</dbReference>
<evidence type="ECO:0000259" key="4">
    <source>
        <dbReference type="PROSITE" id="PS50004"/>
    </source>
</evidence>
<dbReference type="PANTHER" id="PTHR46502:SF2">
    <property type="entry name" value="16 KDA PHLOEM PROTEIN 2"/>
    <property type="match status" value="1"/>
</dbReference>
<dbReference type="PANTHER" id="PTHR46502">
    <property type="entry name" value="C2 DOMAIN-CONTAINING"/>
    <property type="match status" value="1"/>
</dbReference>
<feature type="compositionally biased region" description="Polar residues" evidence="3">
    <location>
        <begin position="206"/>
        <end position="215"/>
    </location>
</feature>
<dbReference type="Proteomes" id="UP000077202">
    <property type="component" value="Unassembled WGS sequence"/>
</dbReference>
<keyword evidence="6" id="KW-1185">Reference proteome</keyword>
<evidence type="ECO:0000313" key="6">
    <source>
        <dbReference type="Proteomes" id="UP000077202"/>
    </source>
</evidence>
<gene>
    <name evidence="5" type="ORF">AXG93_3986s1000</name>
</gene>
<keyword evidence="1" id="KW-0479">Metal-binding</keyword>
<protein>
    <recommendedName>
        <fullName evidence="4">C2 domain-containing protein</fullName>
    </recommendedName>
</protein>
<evidence type="ECO:0000313" key="5">
    <source>
        <dbReference type="EMBL" id="OAE23115.1"/>
    </source>
</evidence>
<dbReference type="InterPro" id="IPR000008">
    <property type="entry name" value="C2_dom"/>
</dbReference>
<dbReference type="PROSITE" id="PS50004">
    <property type="entry name" value="C2"/>
    <property type="match status" value="1"/>
</dbReference>
<comment type="caution">
    <text evidence="5">The sequence shown here is derived from an EMBL/GenBank/DDBJ whole genome shotgun (WGS) entry which is preliminary data.</text>
</comment>
<feature type="compositionally biased region" description="Basic and acidic residues" evidence="3">
    <location>
        <begin position="324"/>
        <end position="333"/>
    </location>
</feature>
<feature type="domain" description="C2" evidence="4">
    <location>
        <begin position="1"/>
        <end position="120"/>
    </location>
</feature>
<dbReference type="Pfam" id="PF00168">
    <property type="entry name" value="C2"/>
    <property type="match status" value="1"/>
</dbReference>
<keyword evidence="2" id="KW-0106">Calcium</keyword>
<dbReference type="GO" id="GO:0046872">
    <property type="term" value="F:metal ion binding"/>
    <property type="evidence" value="ECO:0007669"/>
    <property type="project" value="UniProtKB-KW"/>
</dbReference>
<organism evidence="5 6">
    <name type="scientific">Marchantia polymorpha subsp. ruderalis</name>
    <dbReference type="NCBI Taxonomy" id="1480154"/>
    <lineage>
        <taxon>Eukaryota</taxon>
        <taxon>Viridiplantae</taxon>
        <taxon>Streptophyta</taxon>
        <taxon>Embryophyta</taxon>
        <taxon>Marchantiophyta</taxon>
        <taxon>Marchantiopsida</taxon>
        <taxon>Marchantiidae</taxon>
        <taxon>Marchantiales</taxon>
        <taxon>Marchantiaceae</taxon>
        <taxon>Marchantia</taxon>
    </lineage>
</organism>
<dbReference type="Gene3D" id="2.60.40.150">
    <property type="entry name" value="C2 domain"/>
    <property type="match status" value="1"/>
</dbReference>
<dbReference type="EMBL" id="LVLJ01002926">
    <property type="protein sequence ID" value="OAE23115.1"/>
    <property type="molecule type" value="Genomic_DNA"/>
</dbReference>
<feature type="compositionally biased region" description="Basic and acidic residues" evidence="3">
    <location>
        <begin position="177"/>
        <end position="196"/>
    </location>
</feature>
<dbReference type="AlphaFoldDB" id="A0A176VSQ6"/>
<evidence type="ECO:0000256" key="1">
    <source>
        <dbReference type="ARBA" id="ARBA00022723"/>
    </source>
</evidence>
<evidence type="ECO:0000256" key="2">
    <source>
        <dbReference type="ARBA" id="ARBA00022837"/>
    </source>
</evidence>
<feature type="compositionally biased region" description="Polar residues" evidence="3">
    <location>
        <begin position="277"/>
        <end position="294"/>
    </location>
</feature>
<dbReference type="SUPFAM" id="SSF49562">
    <property type="entry name" value="C2 domain (Calcium/lipid-binding domain, CaLB)"/>
    <property type="match status" value="1"/>
</dbReference>